<feature type="transmembrane region" description="Helical" evidence="8">
    <location>
        <begin position="328"/>
        <end position="346"/>
    </location>
</feature>
<keyword evidence="6 8" id="KW-0472">Membrane</keyword>
<evidence type="ECO:0000256" key="7">
    <source>
        <dbReference type="ARBA" id="ARBA00024033"/>
    </source>
</evidence>
<evidence type="ECO:0000313" key="10">
    <source>
        <dbReference type="Proteomes" id="UP000304900"/>
    </source>
</evidence>
<keyword evidence="3" id="KW-0808">Transferase</keyword>
<organism evidence="9 10">
    <name type="scientific">Dyadobacter frigoris</name>
    <dbReference type="NCBI Taxonomy" id="2576211"/>
    <lineage>
        <taxon>Bacteria</taxon>
        <taxon>Pseudomonadati</taxon>
        <taxon>Bacteroidota</taxon>
        <taxon>Cytophagia</taxon>
        <taxon>Cytophagales</taxon>
        <taxon>Spirosomataceae</taxon>
        <taxon>Dyadobacter</taxon>
    </lineage>
</organism>
<feature type="transmembrane region" description="Helical" evidence="8">
    <location>
        <begin position="188"/>
        <end position="206"/>
    </location>
</feature>
<evidence type="ECO:0000256" key="6">
    <source>
        <dbReference type="ARBA" id="ARBA00023136"/>
    </source>
</evidence>
<dbReference type="InterPro" id="IPR018584">
    <property type="entry name" value="GT87"/>
</dbReference>
<sequence length="397" mass="46212">MKSALNFFSKDRIILYVYLILSIVISLIFYNQGPRRFNNLIIYRQSFFHLLDHKNLYLEYPSEYYDIFLYHPAFTVFFSPLSLIPVSLSLILWTIISSLFIYYAVKMMPVAEKAKIFLYWFVLIELLNNLHSQQTNSVIAALGLLTFIFLEKSKPKRAALFPLLAFCIKGYGLVFAILFLFYPEKKKYITYSILWLIALTLLPLPFTGKDYFLQVYQNWITCLIDDHKVNFGSSVMGLMKLAMPSFTENDLSKVQLAGLILFAITMVYNWIKGTYKTKKQRLLLLAYTFLWVILFNHTSESPTYIIAITGVGLFFVANKSSQNVWWKPLTLFVLAFCILVNRDFFPSSWPIDETIPPLVVRVLPCLLVWIIVQIQLFIPSKIKNFAMEVEISRSSSF</sequence>
<feature type="transmembrane region" description="Helical" evidence="8">
    <location>
        <begin position="160"/>
        <end position="181"/>
    </location>
</feature>
<dbReference type="GO" id="GO:0005886">
    <property type="term" value="C:plasma membrane"/>
    <property type="evidence" value="ECO:0007669"/>
    <property type="project" value="UniProtKB-SubCell"/>
</dbReference>
<feature type="transmembrane region" description="Helical" evidence="8">
    <location>
        <begin position="304"/>
        <end position="321"/>
    </location>
</feature>
<name>A0A4U6D5S9_9BACT</name>
<dbReference type="Pfam" id="PF09594">
    <property type="entry name" value="GT87"/>
    <property type="match status" value="1"/>
</dbReference>
<keyword evidence="2" id="KW-1003">Cell membrane</keyword>
<proteinExistence type="inferred from homology"/>
<dbReference type="EMBL" id="SZVO01000012">
    <property type="protein sequence ID" value="TKT89394.1"/>
    <property type="molecule type" value="Genomic_DNA"/>
</dbReference>
<keyword evidence="10" id="KW-1185">Reference proteome</keyword>
<dbReference type="AlphaFoldDB" id="A0A4U6D5S9"/>
<comment type="caution">
    <text evidence="9">The sequence shown here is derived from an EMBL/GenBank/DDBJ whole genome shotgun (WGS) entry which is preliminary data.</text>
</comment>
<protein>
    <submittedName>
        <fullName evidence="9">DUF2029 domain-containing protein</fullName>
    </submittedName>
</protein>
<evidence type="ECO:0000256" key="4">
    <source>
        <dbReference type="ARBA" id="ARBA00022692"/>
    </source>
</evidence>
<dbReference type="GO" id="GO:0016758">
    <property type="term" value="F:hexosyltransferase activity"/>
    <property type="evidence" value="ECO:0007669"/>
    <property type="project" value="InterPro"/>
</dbReference>
<feature type="transmembrane region" description="Helical" evidence="8">
    <location>
        <begin position="282"/>
        <end position="298"/>
    </location>
</feature>
<dbReference type="Proteomes" id="UP000304900">
    <property type="component" value="Unassembled WGS sequence"/>
</dbReference>
<feature type="transmembrane region" description="Helical" evidence="8">
    <location>
        <begin position="117"/>
        <end position="148"/>
    </location>
</feature>
<comment type="similarity">
    <text evidence="7">Belongs to the glycosyltransferase 87 family.</text>
</comment>
<dbReference type="RefSeq" id="WP_137342531.1">
    <property type="nucleotide sequence ID" value="NZ_BSQH01000015.1"/>
</dbReference>
<reference evidence="9 10" key="1">
    <citation type="submission" date="2019-05" db="EMBL/GenBank/DDBJ databases">
        <title>Dyadobacter AR-3-8 sp. nov., isolated from arctic soil.</title>
        <authorList>
            <person name="Chaudhary D.K."/>
        </authorList>
    </citation>
    <scope>NUCLEOTIDE SEQUENCE [LARGE SCALE GENOMIC DNA]</scope>
    <source>
        <strain evidence="9 10">AR-3-8</strain>
    </source>
</reference>
<feature type="transmembrane region" description="Helical" evidence="8">
    <location>
        <begin position="254"/>
        <end position="270"/>
    </location>
</feature>
<evidence type="ECO:0000256" key="3">
    <source>
        <dbReference type="ARBA" id="ARBA00022679"/>
    </source>
</evidence>
<feature type="transmembrane region" description="Helical" evidence="8">
    <location>
        <begin position="358"/>
        <end position="378"/>
    </location>
</feature>
<accession>A0A4U6D5S9</accession>
<evidence type="ECO:0000256" key="8">
    <source>
        <dbReference type="SAM" id="Phobius"/>
    </source>
</evidence>
<evidence type="ECO:0000256" key="1">
    <source>
        <dbReference type="ARBA" id="ARBA00004651"/>
    </source>
</evidence>
<dbReference type="OrthoDB" id="1070018at2"/>
<evidence type="ECO:0000256" key="2">
    <source>
        <dbReference type="ARBA" id="ARBA00022475"/>
    </source>
</evidence>
<feature type="transmembrane region" description="Helical" evidence="8">
    <location>
        <begin position="12"/>
        <end position="30"/>
    </location>
</feature>
<keyword evidence="4 8" id="KW-0812">Transmembrane</keyword>
<feature type="transmembrane region" description="Helical" evidence="8">
    <location>
        <begin position="83"/>
        <end position="105"/>
    </location>
</feature>
<comment type="subcellular location">
    <subcellularLocation>
        <location evidence="1">Cell membrane</location>
        <topology evidence="1">Multi-pass membrane protein</topology>
    </subcellularLocation>
</comment>
<evidence type="ECO:0000313" key="9">
    <source>
        <dbReference type="EMBL" id="TKT89394.1"/>
    </source>
</evidence>
<gene>
    <name evidence="9" type="ORF">FDK13_23895</name>
</gene>
<evidence type="ECO:0000256" key="5">
    <source>
        <dbReference type="ARBA" id="ARBA00022989"/>
    </source>
</evidence>
<keyword evidence="5 8" id="KW-1133">Transmembrane helix</keyword>